<sequence>MSKHNHFRQEWNGLWNTCANGPQPQGNDLAEFLQKGIGFCFMLNVHHSIEEARVSPQLRRMPEFEKNELMESHHVQIHAGLEDLHAYLEQCQGREARFELGVMKGKMEPWREVLWTHLDAEVRALGAENMRKYFTVEEVRRLGM</sequence>
<dbReference type="PANTHER" id="PTHR38048:SF1">
    <property type="entry name" value="HEMERYTHRIN-LIKE DOMAIN-CONTAINING PROTEIN"/>
    <property type="match status" value="1"/>
</dbReference>
<keyword evidence="2" id="KW-1185">Reference proteome</keyword>
<dbReference type="InterPro" id="IPR053206">
    <property type="entry name" value="Dimeric_xanthone_biosynth"/>
</dbReference>
<comment type="caution">
    <text evidence="1">The sequence shown here is derived from an EMBL/GenBank/DDBJ whole genome shotgun (WGS) entry which is preliminary data.</text>
</comment>
<accession>A0ABR0SZC4</accession>
<reference evidence="1 2" key="1">
    <citation type="submission" date="2024-01" db="EMBL/GenBank/DDBJ databases">
        <title>Complete genome of Cladobotryum mycophilum ATHUM6906.</title>
        <authorList>
            <person name="Christinaki A.C."/>
            <person name="Myridakis A.I."/>
            <person name="Kouvelis V.N."/>
        </authorList>
    </citation>
    <scope>NUCLEOTIDE SEQUENCE [LARGE SCALE GENOMIC DNA]</scope>
    <source>
        <strain evidence="1 2">ATHUM6906</strain>
    </source>
</reference>
<dbReference type="PANTHER" id="PTHR38048">
    <property type="entry name" value="EXPRESSED PROTEIN"/>
    <property type="match status" value="1"/>
</dbReference>
<dbReference type="Proteomes" id="UP001338125">
    <property type="component" value="Unassembled WGS sequence"/>
</dbReference>
<proteinExistence type="predicted"/>
<evidence type="ECO:0000313" key="2">
    <source>
        <dbReference type="Proteomes" id="UP001338125"/>
    </source>
</evidence>
<gene>
    <name evidence="1" type="ORF">PT974_02840</name>
</gene>
<dbReference type="Gene3D" id="1.20.120.520">
    <property type="entry name" value="nmb1532 protein domain like"/>
    <property type="match status" value="1"/>
</dbReference>
<name>A0ABR0SZC4_9HYPO</name>
<evidence type="ECO:0000313" key="1">
    <source>
        <dbReference type="EMBL" id="KAK5997479.1"/>
    </source>
</evidence>
<evidence type="ECO:0008006" key="3">
    <source>
        <dbReference type="Google" id="ProtNLM"/>
    </source>
</evidence>
<organism evidence="1 2">
    <name type="scientific">Cladobotryum mycophilum</name>
    <dbReference type="NCBI Taxonomy" id="491253"/>
    <lineage>
        <taxon>Eukaryota</taxon>
        <taxon>Fungi</taxon>
        <taxon>Dikarya</taxon>
        <taxon>Ascomycota</taxon>
        <taxon>Pezizomycotina</taxon>
        <taxon>Sordariomycetes</taxon>
        <taxon>Hypocreomycetidae</taxon>
        <taxon>Hypocreales</taxon>
        <taxon>Hypocreaceae</taxon>
        <taxon>Cladobotryum</taxon>
    </lineage>
</organism>
<protein>
    <recommendedName>
        <fullName evidence="3">Hemerythrin-like domain-containing protein</fullName>
    </recommendedName>
</protein>
<dbReference type="EMBL" id="JAVFKD010000002">
    <property type="protein sequence ID" value="KAK5997479.1"/>
    <property type="molecule type" value="Genomic_DNA"/>
</dbReference>